<sequence length="137" mass="15209">MEKIMIATNSLLASKPLRQIKAIRIGLDAREIEKLVVHFKLHPVELASMLGLSIGSLRYRVRQGLRLDSVASERLLRLARVANHAATIFGDSISAGDWLLRPHSMLDNATPLSMLDTAYGAQEVERILYSIEHGLPV</sequence>
<evidence type="ECO:0000313" key="4">
    <source>
        <dbReference type="Proteomes" id="UP001195660"/>
    </source>
</evidence>
<evidence type="ECO:0000259" key="2">
    <source>
        <dbReference type="Pfam" id="PF20432"/>
    </source>
</evidence>
<feature type="domain" description="Antitoxin Xre/MbcA/ParS-like toxin-binding" evidence="1">
    <location>
        <begin position="85"/>
        <end position="134"/>
    </location>
</feature>
<dbReference type="InterPro" id="IPR046847">
    <property type="entry name" value="Xre-like_HTH"/>
</dbReference>
<gene>
    <name evidence="3" type="ORF">GM173_15635</name>
</gene>
<name>A0ABS2CFS4_9NEIS</name>
<dbReference type="EMBL" id="WOFE01000015">
    <property type="protein sequence ID" value="MBM5573003.1"/>
    <property type="molecule type" value="Genomic_DNA"/>
</dbReference>
<reference evidence="3 4" key="1">
    <citation type="submission" date="2019-11" db="EMBL/GenBank/DDBJ databases">
        <title>Novel Deefgea species.</title>
        <authorList>
            <person name="Han J.-H."/>
        </authorList>
    </citation>
    <scope>NUCLEOTIDE SEQUENCE [LARGE SCALE GENOMIC DNA]</scope>
    <source>
        <strain evidence="3 4">LMG 24817</strain>
    </source>
</reference>
<dbReference type="InterPro" id="IPR011979">
    <property type="entry name" value="Antitox_Xre"/>
</dbReference>
<organism evidence="3 4">
    <name type="scientific">Deefgea chitinilytica</name>
    <dbReference type="NCBI Taxonomy" id="570276"/>
    <lineage>
        <taxon>Bacteria</taxon>
        <taxon>Pseudomonadati</taxon>
        <taxon>Pseudomonadota</taxon>
        <taxon>Betaproteobacteria</taxon>
        <taxon>Neisseriales</taxon>
        <taxon>Chitinibacteraceae</taxon>
        <taxon>Deefgea</taxon>
    </lineage>
</organism>
<evidence type="ECO:0000313" key="3">
    <source>
        <dbReference type="EMBL" id="MBM5573003.1"/>
    </source>
</evidence>
<dbReference type="Proteomes" id="UP001195660">
    <property type="component" value="Unassembled WGS sequence"/>
</dbReference>
<dbReference type="InterPro" id="IPR024467">
    <property type="entry name" value="Xre/MbcA/ParS-like_toxin-bd"/>
</dbReference>
<accession>A0ABS2CFS4</accession>
<evidence type="ECO:0000259" key="1">
    <source>
        <dbReference type="Pfam" id="PF09722"/>
    </source>
</evidence>
<dbReference type="Pfam" id="PF09722">
    <property type="entry name" value="Xre_MbcA_ParS_C"/>
    <property type="match status" value="1"/>
</dbReference>
<comment type="caution">
    <text evidence="3">The sequence shown here is derived from an EMBL/GenBank/DDBJ whole genome shotgun (WGS) entry which is preliminary data.</text>
</comment>
<proteinExistence type="predicted"/>
<dbReference type="Pfam" id="PF20432">
    <property type="entry name" value="Xre-like-HTH"/>
    <property type="match status" value="1"/>
</dbReference>
<dbReference type="NCBIfam" id="TIGR02293">
    <property type="entry name" value="TAS_TIGR02293"/>
    <property type="match status" value="1"/>
</dbReference>
<keyword evidence="4" id="KW-1185">Reference proteome</keyword>
<protein>
    <submittedName>
        <fullName evidence="3">DUF2384 domain-containing protein</fullName>
    </submittedName>
</protein>
<feature type="domain" description="Antitoxin Xre-like helix-turn-helix" evidence="2">
    <location>
        <begin position="19"/>
        <end position="80"/>
    </location>
</feature>